<dbReference type="SUPFAM" id="SSF51197">
    <property type="entry name" value="Clavaminate synthase-like"/>
    <property type="match status" value="1"/>
</dbReference>
<evidence type="ECO:0000313" key="3">
    <source>
        <dbReference type="Proteomes" id="UP000267187"/>
    </source>
</evidence>
<keyword evidence="3" id="KW-1185">Reference proteome</keyword>
<feature type="domain" description="Aspartyl/asparaginy/proline hydroxylase" evidence="1">
    <location>
        <begin position="92"/>
        <end position="178"/>
    </location>
</feature>
<dbReference type="Gene3D" id="2.60.120.330">
    <property type="entry name" value="B-lactam Antibiotic, Isopenicillin N Synthase, Chain"/>
    <property type="match status" value="1"/>
</dbReference>
<dbReference type="Proteomes" id="UP000267187">
    <property type="component" value="Unassembled WGS sequence"/>
</dbReference>
<sequence>MNIDVPLRLLGPVDYVPLQLAIEKASEEQWLENQYRQRKFEVHYQTQSLVMYFLESERWPEIKVNREPGYELLAEAAQPLMDKIIQDHYEPGGVIIRAMAAKLLPDGIIKPHVDKHASFEFSHRIHIPIVTNPKVRFMINGRPNQFQVGNAYEINNQQQHSVMNKGAEARTTFIFDYVPPSQMHKFTLVA</sequence>
<gene>
    <name evidence="2" type="ORF">DFR27_1947</name>
</gene>
<accession>A0A3M0A4A4</accession>
<evidence type="ECO:0000313" key="2">
    <source>
        <dbReference type="EMBL" id="RMA79506.1"/>
    </source>
</evidence>
<protein>
    <submittedName>
        <fullName evidence="2">Aspartyl/asparaginyl beta-hydroxylase</fullName>
    </submittedName>
</protein>
<organism evidence="2 3">
    <name type="scientific">Umboniibacter marinipuniceus</name>
    <dbReference type="NCBI Taxonomy" id="569599"/>
    <lineage>
        <taxon>Bacteria</taxon>
        <taxon>Pseudomonadati</taxon>
        <taxon>Pseudomonadota</taxon>
        <taxon>Gammaproteobacteria</taxon>
        <taxon>Cellvibrionales</taxon>
        <taxon>Cellvibrionaceae</taxon>
        <taxon>Umboniibacter</taxon>
    </lineage>
</organism>
<reference evidence="2 3" key="1">
    <citation type="submission" date="2018-10" db="EMBL/GenBank/DDBJ databases">
        <title>Genomic Encyclopedia of Type Strains, Phase IV (KMG-IV): sequencing the most valuable type-strain genomes for metagenomic binning, comparative biology and taxonomic classification.</title>
        <authorList>
            <person name="Goeker M."/>
        </authorList>
    </citation>
    <scope>NUCLEOTIDE SEQUENCE [LARGE SCALE GENOMIC DNA]</scope>
    <source>
        <strain evidence="2 3">DSM 25080</strain>
    </source>
</reference>
<dbReference type="EMBL" id="REFJ01000004">
    <property type="protein sequence ID" value="RMA79506.1"/>
    <property type="molecule type" value="Genomic_DNA"/>
</dbReference>
<dbReference type="InterPro" id="IPR007803">
    <property type="entry name" value="Asp/Arg/Pro-Hydrxlase"/>
</dbReference>
<comment type="caution">
    <text evidence="2">The sequence shown here is derived from an EMBL/GenBank/DDBJ whole genome shotgun (WGS) entry which is preliminary data.</text>
</comment>
<dbReference type="Pfam" id="PF05118">
    <property type="entry name" value="Asp_Arg_Hydrox"/>
    <property type="match status" value="1"/>
</dbReference>
<evidence type="ECO:0000259" key="1">
    <source>
        <dbReference type="Pfam" id="PF05118"/>
    </source>
</evidence>
<dbReference type="OrthoDB" id="1441538at2"/>
<dbReference type="InterPro" id="IPR027443">
    <property type="entry name" value="IPNS-like_sf"/>
</dbReference>
<dbReference type="AlphaFoldDB" id="A0A3M0A4A4"/>
<name>A0A3M0A4A4_9GAMM</name>
<dbReference type="RefSeq" id="WP_121877260.1">
    <property type="nucleotide sequence ID" value="NZ_REFJ01000004.1"/>
</dbReference>
<proteinExistence type="predicted"/>